<feature type="domain" description="Mce/MlaD" evidence="8">
    <location>
        <begin position="43"/>
        <end position="134"/>
    </location>
</feature>
<evidence type="ECO:0000313" key="10">
    <source>
        <dbReference type="Proteomes" id="UP001652504"/>
    </source>
</evidence>
<evidence type="ECO:0000256" key="6">
    <source>
        <dbReference type="ARBA" id="ARBA00023136"/>
    </source>
</evidence>
<protein>
    <submittedName>
        <fullName evidence="9">Intermembrane transport protein PqiB</fullName>
    </submittedName>
</protein>
<keyword evidence="6 7" id="KW-0472">Membrane</keyword>
<keyword evidence="3" id="KW-0997">Cell inner membrane</keyword>
<dbReference type="RefSeq" id="WP_263713287.1">
    <property type="nucleotide sequence ID" value="NZ_JAOWKX010000008.1"/>
</dbReference>
<keyword evidence="5 7" id="KW-1133">Transmembrane helix</keyword>
<dbReference type="EMBL" id="JAOWKX010000008">
    <property type="protein sequence ID" value="MCV2885996.1"/>
    <property type="molecule type" value="Genomic_DNA"/>
</dbReference>
<evidence type="ECO:0000259" key="8">
    <source>
        <dbReference type="Pfam" id="PF02470"/>
    </source>
</evidence>
<dbReference type="PANTHER" id="PTHR30462:SF2">
    <property type="entry name" value="INTERMEMBRANE TRANSPORT PROTEIN PQIB"/>
    <property type="match status" value="1"/>
</dbReference>
<dbReference type="Proteomes" id="UP001652504">
    <property type="component" value="Unassembled WGS sequence"/>
</dbReference>
<evidence type="ECO:0000256" key="7">
    <source>
        <dbReference type="SAM" id="Phobius"/>
    </source>
</evidence>
<feature type="domain" description="Mce/MlaD" evidence="8">
    <location>
        <begin position="297"/>
        <end position="390"/>
    </location>
</feature>
<feature type="transmembrane region" description="Helical" evidence="7">
    <location>
        <begin position="20"/>
        <end position="39"/>
    </location>
</feature>
<evidence type="ECO:0000256" key="1">
    <source>
        <dbReference type="ARBA" id="ARBA00004533"/>
    </source>
</evidence>
<proteinExistence type="predicted"/>
<keyword evidence="2" id="KW-1003">Cell membrane</keyword>
<evidence type="ECO:0000256" key="3">
    <source>
        <dbReference type="ARBA" id="ARBA00022519"/>
    </source>
</evidence>
<sequence length="548" mass="60420">MSERDRNQAQIKKMTSISRIWIVPILALIVGGGFVYQQWVDRGQFVTIELEQATGLEADKTKIKTRDVDVGVVKSIQLKEDLSGVIVTAAIQKNATHLLRSDSKVWVVRPRVSLSGVTGLSTLVSGPYIAFSPGESNQLSDKFVALENPPVTPAGTPGMHITLTSNDDFSFKAGDSVVYKGLKVGEFESIEYDLDARSVAYNVFIEAPFHEILSPNTRFWNTSGLSFDISASGFTARTGSLETMLTNGVTFGVPDGQFRGGEINEDHQFEIFSDYQTASDQRYKRTVEFVLLVEETIRGLEVGAPVEYRGLKIGEVKTINLQGTLDNGLLRRGYRIPVLISLQPGRLTLGDTIEAEEKLKRDFAEWIPQGLRASLKMGNLLSGSLYVDINHYDELNANTTEMFNGLPVIPTVSNEFTQITQKVNAILDKVNGIPYSELTENMNNALLEFEKTASAFRQSAAAASQLIDDANQTQIIRDIERALHAFESLASDYAAGSSTQSTLSDTLKDIQRTLTEITPVIQQINDVPNRLIFVDGTEPTLEPKGRKP</sequence>
<name>A0ABT3ABE4_9ALTE</name>
<gene>
    <name evidence="9" type="primary">pqiB</name>
    <name evidence="9" type="ORF">OE749_14985</name>
</gene>
<dbReference type="NCBIfam" id="NF008070">
    <property type="entry name" value="PRK10807.1"/>
    <property type="match status" value="1"/>
</dbReference>
<evidence type="ECO:0000256" key="2">
    <source>
        <dbReference type="ARBA" id="ARBA00022475"/>
    </source>
</evidence>
<dbReference type="InterPro" id="IPR003399">
    <property type="entry name" value="Mce/MlaD"/>
</dbReference>
<evidence type="ECO:0000256" key="5">
    <source>
        <dbReference type="ARBA" id="ARBA00022989"/>
    </source>
</evidence>
<keyword evidence="10" id="KW-1185">Reference proteome</keyword>
<evidence type="ECO:0000256" key="4">
    <source>
        <dbReference type="ARBA" id="ARBA00022692"/>
    </source>
</evidence>
<accession>A0ABT3ABE4</accession>
<dbReference type="Pfam" id="PF02470">
    <property type="entry name" value="MlaD"/>
    <property type="match status" value="2"/>
</dbReference>
<keyword evidence="4 7" id="KW-0812">Transmembrane</keyword>
<dbReference type="InterPro" id="IPR051800">
    <property type="entry name" value="PqiA-PqiB_transport"/>
</dbReference>
<organism evidence="9 10">
    <name type="scientific">Fluctibacter corallii</name>
    <dbReference type="NCBI Taxonomy" id="2984329"/>
    <lineage>
        <taxon>Bacteria</taxon>
        <taxon>Pseudomonadati</taxon>
        <taxon>Pseudomonadota</taxon>
        <taxon>Gammaproteobacteria</taxon>
        <taxon>Alteromonadales</taxon>
        <taxon>Alteromonadaceae</taxon>
        <taxon>Fluctibacter</taxon>
    </lineage>
</organism>
<dbReference type="PANTHER" id="PTHR30462">
    <property type="entry name" value="INTERMEMBRANE TRANSPORT PROTEIN PQIB-RELATED"/>
    <property type="match status" value="1"/>
</dbReference>
<reference evidence="9 10" key="1">
    <citation type="submission" date="2022-10" db="EMBL/GenBank/DDBJ databases">
        <title>Aestuariibacter sp. AA17 isolated from Montipora capitata coral fragment.</title>
        <authorList>
            <person name="Emsley S.A."/>
            <person name="Pfannmuller K.M."/>
            <person name="Loughran R.M."/>
            <person name="Shlafstein M."/>
            <person name="Papke E."/>
            <person name="Saw J.H."/>
            <person name="Ushijima B."/>
            <person name="Videau P."/>
        </authorList>
    </citation>
    <scope>NUCLEOTIDE SEQUENCE [LARGE SCALE GENOMIC DNA]</scope>
    <source>
        <strain evidence="9 10">AA17</strain>
    </source>
</reference>
<evidence type="ECO:0000313" key="9">
    <source>
        <dbReference type="EMBL" id="MCV2885996.1"/>
    </source>
</evidence>
<comment type="subcellular location">
    <subcellularLocation>
        <location evidence="1">Cell inner membrane</location>
    </subcellularLocation>
</comment>
<comment type="caution">
    <text evidence="9">The sequence shown here is derived from an EMBL/GenBank/DDBJ whole genome shotgun (WGS) entry which is preliminary data.</text>
</comment>